<evidence type="ECO:0000313" key="4">
    <source>
        <dbReference type="Proteomes" id="UP001500466"/>
    </source>
</evidence>
<reference evidence="4" key="1">
    <citation type="journal article" date="2019" name="Int. J. Syst. Evol. Microbiol.">
        <title>The Global Catalogue of Microorganisms (GCM) 10K type strain sequencing project: providing services to taxonomists for standard genome sequencing and annotation.</title>
        <authorList>
            <consortium name="The Broad Institute Genomics Platform"/>
            <consortium name="The Broad Institute Genome Sequencing Center for Infectious Disease"/>
            <person name="Wu L."/>
            <person name="Ma J."/>
        </authorList>
    </citation>
    <scope>NUCLEOTIDE SEQUENCE [LARGE SCALE GENOMIC DNA]</scope>
    <source>
        <strain evidence="4">JCM 17986</strain>
    </source>
</reference>
<dbReference type="EMBL" id="BAABHS010000046">
    <property type="protein sequence ID" value="GAA4992045.1"/>
    <property type="molecule type" value="Genomic_DNA"/>
</dbReference>
<evidence type="ECO:0000256" key="2">
    <source>
        <dbReference type="SAM" id="Phobius"/>
    </source>
</evidence>
<evidence type="ECO:0000313" key="3">
    <source>
        <dbReference type="EMBL" id="GAA4992045.1"/>
    </source>
</evidence>
<evidence type="ECO:0008006" key="5">
    <source>
        <dbReference type="Google" id="ProtNLM"/>
    </source>
</evidence>
<accession>A0ABP9I970</accession>
<keyword evidence="2" id="KW-0472">Membrane</keyword>
<protein>
    <recommendedName>
        <fullName evidence="5">Cellulose synthase</fullName>
    </recommendedName>
</protein>
<keyword evidence="2" id="KW-1133">Transmembrane helix</keyword>
<organism evidence="3 4">
    <name type="scientific">Yinghuangia aomiensis</name>
    <dbReference type="NCBI Taxonomy" id="676205"/>
    <lineage>
        <taxon>Bacteria</taxon>
        <taxon>Bacillati</taxon>
        <taxon>Actinomycetota</taxon>
        <taxon>Actinomycetes</taxon>
        <taxon>Kitasatosporales</taxon>
        <taxon>Streptomycetaceae</taxon>
        <taxon>Yinghuangia</taxon>
    </lineage>
</organism>
<name>A0ABP9I970_9ACTN</name>
<feature type="compositionally biased region" description="Low complexity" evidence="1">
    <location>
        <begin position="142"/>
        <end position="156"/>
    </location>
</feature>
<feature type="region of interest" description="Disordered" evidence="1">
    <location>
        <begin position="137"/>
        <end position="179"/>
    </location>
</feature>
<gene>
    <name evidence="3" type="ORF">GCM10023205_75530</name>
</gene>
<sequence>MRRERDMSGAGVVTGAVCAALTGLCFVWAVRSAQRGGYLKAARWVGIGLLPIGMYLTGLATLGRRVGSALTDWATNLAFGIQAWAGVAILAVGVSILLVVRMVGARRGGAGESRPEARAGGDTDWAGLAGLTGGAGRSLPTGQAQAQQSGGQAAAGRQPKPAKQKQPRRGRDDTGLGNEFAEIEEILKRRGI</sequence>
<proteinExistence type="predicted"/>
<feature type="transmembrane region" description="Helical" evidence="2">
    <location>
        <begin position="12"/>
        <end position="30"/>
    </location>
</feature>
<keyword evidence="4" id="KW-1185">Reference proteome</keyword>
<feature type="transmembrane region" description="Helical" evidence="2">
    <location>
        <begin position="83"/>
        <end position="104"/>
    </location>
</feature>
<feature type="transmembrane region" description="Helical" evidence="2">
    <location>
        <begin position="42"/>
        <end position="63"/>
    </location>
</feature>
<keyword evidence="2" id="KW-0812">Transmembrane</keyword>
<dbReference type="Proteomes" id="UP001500466">
    <property type="component" value="Unassembled WGS sequence"/>
</dbReference>
<comment type="caution">
    <text evidence="3">The sequence shown here is derived from an EMBL/GenBank/DDBJ whole genome shotgun (WGS) entry which is preliminary data.</text>
</comment>
<evidence type="ECO:0000256" key="1">
    <source>
        <dbReference type="SAM" id="MobiDB-lite"/>
    </source>
</evidence>